<proteinExistence type="predicted"/>
<dbReference type="EMBL" id="JAAGOA010000001">
    <property type="protein sequence ID" value="NED98803.1"/>
    <property type="molecule type" value="Genomic_DNA"/>
</dbReference>
<organism evidence="2 3">
    <name type="scientific">Phytoactinopolyspora halotolerans</name>
    <dbReference type="NCBI Taxonomy" id="1981512"/>
    <lineage>
        <taxon>Bacteria</taxon>
        <taxon>Bacillati</taxon>
        <taxon>Actinomycetota</taxon>
        <taxon>Actinomycetes</taxon>
        <taxon>Jiangellales</taxon>
        <taxon>Jiangellaceae</taxon>
        <taxon>Phytoactinopolyspora</taxon>
    </lineage>
</organism>
<evidence type="ECO:0000313" key="3">
    <source>
        <dbReference type="Proteomes" id="UP000475214"/>
    </source>
</evidence>
<sequence>MPRERLTTAEKLLRDAVEQGDEAILGLDIDPRSTRDGAVWSEERTVRADFLAELLRDGTAAYGAAVRLVGARITGDMRFRYGRLGRPLRLDLCWIDESVGFSELTAVGIELVRCRLPSLRTESIDIEGGLTVRDCHVGTTVIADTRIHRSMSFEDTRFVTTETPFRAHNFNVWGNLLFDRTRMFATSGEALTAERFVVGGRLGMAGMRARGAIIFSGASSVDGRIDMTDAVIRNGNGTALDAKRLKAAGLAGDGMRCTGTLDLRHATITGTISFNRAVLACPGGYALSAGDVRADRFEIEQGARAHGGISLPRSLIRDTLALRGLSVHDTGGRALVASGAHITNIVADAASFTGQLALDEAEATYIRLSDTRISWPHDAWSVNLQSATVRRELNCEGMRNEGTVNAYGLRVGTMMVLTGANLDGGRAASLSASRIVVGGRLTFGDTFQANGDIDLSHADIGKSLAMDGVRVVGRLRLFRARVRSDVLLRHAQVEGRGIVIDAIGLRVDGRLTARGLKAAGAVRLTAITTDSLVLTGARIANPQANALIASRAQIRGDLVAGDDPYSANAGSFWADGRVIFRDATVGGDVILDGGVLRTPGHHALDCTGIDVGGKVSLRRTTVTGTAGLDQARVRRRIVVTGSTFTGDGVESADGPVVFSALQTTADDLLIDGGTFHGAVRLSDSVFASGVSVKEATIDAGNSTAIAASDLTCGVIRLSDLAVSGILVLARSKVSGDLICSGLSVRGENRPLIAIREAEIARRLSLDGVEVAAPRALAGPMDIDLSAVSAGSVDLPQGECAVDLRDAVIRTLVLDPSDTTTVLLSGLSFDDPGGADVATALAWLRRDPTGYQHQAYEQLAAHYRRVGDDAAARTVLLARHRHRRDLLGRRSFGQWLMKAWGYLQDVTVGYGYRPGLAAFWFAGLVALGTLYFSGREIEPIEADAHPTYNPFGYTIDLLIPVIRLGQQAAWDPRSTDLFVAYGLMLMGAVLATTIGAAVTRVLGRR</sequence>
<keyword evidence="1" id="KW-0472">Membrane</keyword>
<comment type="caution">
    <text evidence="2">The sequence shown here is derived from an EMBL/GenBank/DDBJ whole genome shotgun (WGS) entry which is preliminary data.</text>
</comment>
<dbReference type="AlphaFoldDB" id="A0A6L9S2E9"/>
<dbReference type="Proteomes" id="UP000475214">
    <property type="component" value="Unassembled WGS sequence"/>
</dbReference>
<evidence type="ECO:0008006" key="4">
    <source>
        <dbReference type="Google" id="ProtNLM"/>
    </source>
</evidence>
<evidence type="ECO:0000256" key="1">
    <source>
        <dbReference type="SAM" id="Phobius"/>
    </source>
</evidence>
<protein>
    <recommendedName>
        <fullName evidence="4">Oxidoreductase</fullName>
    </recommendedName>
</protein>
<reference evidence="2 3" key="1">
    <citation type="submission" date="2020-02" db="EMBL/GenBank/DDBJ databases">
        <authorList>
            <person name="Li X.-J."/>
            <person name="Han X.-M."/>
        </authorList>
    </citation>
    <scope>NUCLEOTIDE SEQUENCE [LARGE SCALE GENOMIC DNA]</scope>
    <source>
        <strain evidence="2 3">CCTCC AB 2017055</strain>
    </source>
</reference>
<keyword evidence="1" id="KW-1133">Transmembrane helix</keyword>
<evidence type="ECO:0000313" key="2">
    <source>
        <dbReference type="EMBL" id="NED98803.1"/>
    </source>
</evidence>
<dbReference type="RefSeq" id="WP_163731519.1">
    <property type="nucleotide sequence ID" value="NZ_JAAGOA010000001.1"/>
</dbReference>
<keyword evidence="3" id="KW-1185">Reference proteome</keyword>
<keyword evidence="1" id="KW-0812">Transmembrane</keyword>
<gene>
    <name evidence="2" type="ORF">G1H10_01315</name>
</gene>
<name>A0A6L9S2E9_9ACTN</name>
<accession>A0A6L9S2E9</accession>
<feature type="transmembrane region" description="Helical" evidence="1">
    <location>
        <begin position="977"/>
        <end position="1001"/>
    </location>
</feature>